<evidence type="ECO:0000256" key="12">
    <source>
        <dbReference type="PROSITE-ProRule" id="PRU00322"/>
    </source>
</evidence>
<feature type="domain" description="RanBP2-type" evidence="14">
    <location>
        <begin position="122"/>
        <end position="151"/>
    </location>
</feature>
<keyword evidence="5" id="KW-0677">Repeat</keyword>
<gene>
    <name evidence="16" type="ORF">DGAL_LOCUS3243</name>
</gene>
<dbReference type="Proteomes" id="UP000789390">
    <property type="component" value="Unassembled WGS sequence"/>
</dbReference>
<evidence type="ECO:0000313" key="17">
    <source>
        <dbReference type="Proteomes" id="UP000789390"/>
    </source>
</evidence>
<dbReference type="Gene3D" id="2.30.30.380">
    <property type="entry name" value="Zn-finger domain of Sec23/24"/>
    <property type="match status" value="1"/>
</dbReference>
<keyword evidence="7 11" id="KW-0378">Hydrolase</keyword>
<keyword evidence="2" id="KW-0597">Phosphoprotein</keyword>
<evidence type="ECO:0000256" key="2">
    <source>
        <dbReference type="ARBA" id="ARBA00022553"/>
    </source>
</evidence>
<dbReference type="PROSITE" id="PS50199">
    <property type="entry name" value="ZF_RANBP2_2"/>
    <property type="match status" value="2"/>
</dbReference>
<evidence type="ECO:0000256" key="3">
    <source>
        <dbReference type="ARBA" id="ARBA00022670"/>
    </source>
</evidence>
<dbReference type="InterPro" id="IPR036443">
    <property type="entry name" value="Znf_RanBP2_sf"/>
</dbReference>
<evidence type="ECO:0000256" key="9">
    <source>
        <dbReference type="ARBA" id="ARBA00022833"/>
    </source>
</evidence>
<dbReference type="Pfam" id="PF00641">
    <property type="entry name" value="Zn_ribbon_RanBP"/>
    <property type="match status" value="1"/>
</dbReference>
<dbReference type="Pfam" id="PF00648">
    <property type="entry name" value="Peptidase_C2"/>
    <property type="match status" value="1"/>
</dbReference>
<evidence type="ECO:0000256" key="8">
    <source>
        <dbReference type="ARBA" id="ARBA00022807"/>
    </source>
</evidence>
<feature type="region of interest" description="Disordered" evidence="13">
    <location>
        <begin position="347"/>
        <end position="368"/>
    </location>
</feature>
<dbReference type="PROSITE" id="PS50203">
    <property type="entry name" value="CALPAIN_CAT"/>
    <property type="match status" value="1"/>
</dbReference>
<dbReference type="Gene3D" id="4.10.1060.10">
    <property type="entry name" value="Zinc finger, RanBP2-type"/>
    <property type="match status" value="1"/>
</dbReference>
<dbReference type="InterPro" id="IPR000169">
    <property type="entry name" value="Pept_cys_AS"/>
</dbReference>
<sequence>MGTIASVLQWKCVLCLQVNPTEKSCCFNCGAKRSLISSIEKEVRPMCSPVNFPLEENNRTSKNHSQLKHSVSYSNSSSEPNYRQEKPVFYSAQDCMTCMTSKPKGISASHEQNQTLQQPNNNSSTWSCKRCTFSNLIDLNCCEVCEAPRSPNIPLTLPRKPIIVSYGTPGLDSDNKELFMPGSHSKEPVVNGKKNGTVVVNHLCETSWTCKKCTLINPIGENVCSACSCSQLYSEKRIESQGSGHSPKKKETWSCPQCTLLNSHSISKCRACKTAMTPQSQTKVGGPIIGSSPVPSSPARNIPSSIRTPNSAIGGWQCSACTFHNKKSKSYSCEMCQSSRSLTALSPPAPAAISRHESEPSASLRHTEEEQARLKWKRIVGFCRTSGDKFVDDSFLPTGRSLHNSTQEGVQWLRPSQIVSSAASHVKWAVFRTPLPSDISQGILGDCWLLSALAVLAERDELVQNVMVTREVCNEGAYQIRLCKDGMWRTVLVDDLLPCDQRGHLLYSQAKRKQLWVPLIEKAMAKIHGGYGALVSGRSIEGLASLTGAPCESISLQPSSNGSNGEEAEGLDEDLIWARLLSSRTAGFLMGASCGGGTMKIDEEEYRLKGLRPRHAYSVLDVLDFSSKGGPRLLRMRNPWGHFSWRGDWADDSKLWNPELRAICMPHGDVEGVFWISFQDTLIFFDCIDVCKVRSGWSEVRLPGLLPPCAFSDHVLAVLVTVVEPTELDLSLFQEGSRHTDKSQRSPVDLCVALYRTGSVAAPQIGQLVVHSRRQLRGFVATNAFLEPGLYLIICLAFNHWDLNPVEGAVTLYPPCVLALHSSKRLLVEHITPSPFVLADGLISLTMAKGQRYEGREGMTAYYLTQGWAGLVVTVENRHADKWLQVRCDCQESFNVVSTRGALLTVDAIPPLHRQVLLVLTQLEGGGGFAIAHRLIHRLSSQGGLNDWGPPGESHQPLLTSAVTGLHTPRPI</sequence>
<evidence type="ECO:0008006" key="18">
    <source>
        <dbReference type="Google" id="ProtNLM"/>
    </source>
</evidence>
<name>A0A8J2WC78_9CRUS</name>
<evidence type="ECO:0000256" key="1">
    <source>
        <dbReference type="ARBA" id="ARBA00007623"/>
    </source>
</evidence>
<dbReference type="GO" id="GO:0005737">
    <property type="term" value="C:cytoplasm"/>
    <property type="evidence" value="ECO:0007669"/>
    <property type="project" value="TreeGrafter"/>
</dbReference>
<evidence type="ECO:0000259" key="15">
    <source>
        <dbReference type="PROSITE" id="PS50203"/>
    </source>
</evidence>
<keyword evidence="3 11" id="KW-0645">Protease</keyword>
<protein>
    <recommendedName>
        <fullName evidence="18">Calpain-D</fullName>
    </recommendedName>
</protein>
<dbReference type="EMBL" id="CAKKLH010000046">
    <property type="protein sequence ID" value="CAH0100954.1"/>
    <property type="molecule type" value="Genomic_DNA"/>
</dbReference>
<dbReference type="SUPFAM" id="SSF90209">
    <property type="entry name" value="Ran binding protein zinc finger-like"/>
    <property type="match status" value="3"/>
</dbReference>
<organism evidence="16 17">
    <name type="scientific">Daphnia galeata</name>
    <dbReference type="NCBI Taxonomy" id="27404"/>
    <lineage>
        <taxon>Eukaryota</taxon>
        <taxon>Metazoa</taxon>
        <taxon>Ecdysozoa</taxon>
        <taxon>Arthropoda</taxon>
        <taxon>Crustacea</taxon>
        <taxon>Branchiopoda</taxon>
        <taxon>Diplostraca</taxon>
        <taxon>Cladocera</taxon>
        <taxon>Anomopoda</taxon>
        <taxon>Daphniidae</taxon>
        <taxon>Daphnia</taxon>
    </lineage>
</organism>
<feature type="domain" description="Calpain catalytic" evidence="15">
    <location>
        <begin position="389"/>
        <end position="694"/>
    </location>
</feature>
<keyword evidence="8 11" id="KW-0788">Thiol protease</keyword>
<keyword evidence="4" id="KW-0479">Metal-binding</keyword>
<keyword evidence="17" id="KW-1185">Reference proteome</keyword>
<feature type="compositionally biased region" description="Basic and acidic residues" evidence="13">
    <location>
        <begin position="354"/>
        <end position="368"/>
    </location>
</feature>
<keyword evidence="6 12" id="KW-0863">Zinc-finger</keyword>
<comment type="similarity">
    <text evidence="1">Belongs to the peptidase C2 family.</text>
</comment>
<dbReference type="GO" id="GO:0006508">
    <property type="term" value="P:proteolysis"/>
    <property type="evidence" value="ECO:0007669"/>
    <property type="project" value="UniProtKB-KW"/>
</dbReference>
<dbReference type="GO" id="GO:0008270">
    <property type="term" value="F:zinc ion binding"/>
    <property type="evidence" value="ECO:0007669"/>
    <property type="project" value="UniProtKB-KW"/>
</dbReference>
<comment type="caution">
    <text evidence="16">The sequence shown here is derived from an EMBL/GenBank/DDBJ whole genome shotgun (WGS) entry which is preliminary data.</text>
</comment>
<keyword evidence="9" id="KW-0862">Zinc</keyword>
<feature type="active site" evidence="10 11">
    <location>
        <position position="638"/>
    </location>
</feature>
<dbReference type="OrthoDB" id="424753at2759"/>
<evidence type="ECO:0000256" key="5">
    <source>
        <dbReference type="ARBA" id="ARBA00022737"/>
    </source>
</evidence>
<dbReference type="AlphaFoldDB" id="A0A8J2WC78"/>
<dbReference type="Gene3D" id="3.90.70.10">
    <property type="entry name" value="Cysteine proteinases"/>
    <property type="match status" value="1"/>
</dbReference>
<evidence type="ECO:0000313" key="16">
    <source>
        <dbReference type="EMBL" id="CAH0100954.1"/>
    </source>
</evidence>
<evidence type="ECO:0000256" key="10">
    <source>
        <dbReference type="PIRSR" id="PIRSR622684-1"/>
    </source>
</evidence>
<evidence type="ECO:0000256" key="13">
    <source>
        <dbReference type="SAM" id="MobiDB-lite"/>
    </source>
</evidence>
<dbReference type="InterPro" id="IPR038765">
    <property type="entry name" value="Papain-like_cys_pep_sf"/>
</dbReference>
<dbReference type="PROSITE" id="PS01358">
    <property type="entry name" value="ZF_RANBP2_1"/>
    <property type="match status" value="4"/>
</dbReference>
<proteinExistence type="inferred from homology"/>
<dbReference type="PRINTS" id="PR00704">
    <property type="entry name" value="CALPAIN"/>
</dbReference>
<dbReference type="PANTHER" id="PTHR10183:SF382">
    <property type="entry name" value="CALPAIN-15"/>
    <property type="match status" value="1"/>
</dbReference>
<reference evidence="16" key="1">
    <citation type="submission" date="2021-11" db="EMBL/GenBank/DDBJ databases">
        <authorList>
            <person name="Schell T."/>
        </authorList>
    </citation>
    <scope>NUCLEOTIDE SEQUENCE</scope>
    <source>
        <strain evidence="16">M5</strain>
    </source>
</reference>
<dbReference type="InterPro" id="IPR001300">
    <property type="entry name" value="Peptidase_C2_calpain_cat"/>
</dbReference>
<dbReference type="PROSITE" id="PS00139">
    <property type="entry name" value="THIOL_PROTEASE_CYS"/>
    <property type="match status" value="1"/>
</dbReference>
<dbReference type="SUPFAM" id="SSF54001">
    <property type="entry name" value="Cysteine proteinases"/>
    <property type="match status" value="1"/>
</dbReference>
<dbReference type="FunFam" id="3.90.70.10:FF:000010">
    <property type="entry name" value="Calpain 15"/>
    <property type="match status" value="1"/>
</dbReference>
<evidence type="ECO:0000259" key="14">
    <source>
        <dbReference type="PROSITE" id="PS50199"/>
    </source>
</evidence>
<dbReference type="SMART" id="SM00230">
    <property type="entry name" value="CysPc"/>
    <property type="match status" value="1"/>
</dbReference>
<evidence type="ECO:0000256" key="4">
    <source>
        <dbReference type="ARBA" id="ARBA00022723"/>
    </source>
</evidence>
<dbReference type="GO" id="GO:0004198">
    <property type="term" value="F:calcium-dependent cysteine-type endopeptidase activity"/>
    <property type="evidence" value="ECO:0007669"/>
    <property type="project" value="InterPro"/>
</dbReference>
<evidence type="ECO:0000256" key="11">
    <source>
        <dbReference type="PROSITE-ProRule" id="PRU00239"/>
    </source>
</evidence>
<dbReference type="InterPro" id="IPR022684">
    <property type="entry name" value="Calpain_cysteine_protease"/>
</dbReference>
<feature type="active site" evidence="10 11">
    <location>
        <position position="447"/>
    </location>
</feature>
<dbReference type="CDD" id="cd00044">
    <property type="entry name" value="CysPc"/>
    <property type="match status" value="1"/>
</dbReference>
<dbReference type="PANTHER" id="PTHR10183">
    <property type="entry name" value="CALPAIN"/>
    <property type="match status" value="1"/>
</dbReference>
<dbReference type="InterPro" id="IPR001876">
    <property type="entry name" value="Znf_RanBP2"/>
</dbReference>
<evidence type="ECO:0000256" key="6">
    <source>
        <dbReference type="ARBA" id="ARBA00022771"/>
    </source>
</evidence>
<feature type="domain" description="RanBP2-type" evidence="14">
    <location>
        <begin position="249"/>
        <end position="278"/>
    </location>
</feature>
<feature type="region of interest" description="Disordered" evidence="13">
    <location>
        <begin position="946"/>
        <end position="972"/>
    </location>
</feature>
<dbReference type="SMART" id="SM00547">
    <property type="entry name" value="ZnF_RBZ"/>
    <property type="match status" value="5"/>
</dbReference>
<accession>A0A8J2WC78</accession>
<feature type="region of interest" description="Disordered" evidence="13">
    <location>
        <begin position="58"/>
        <end position="82"/>
    </location>
</feature>
<feature type="active site" evidence="10 11">
    <location>
        <position position="615"/>
    </location>
</feature>
<evidence type="ECO:0000256" key="7">
    <source>
        <dbReference type="ARBA" id="ARBA00022801"/>
    </source>
</evidence>